<dbReference type="Proteomes" id="UP000749559">
    <property type="component" value="Unassembled WGS sequence"/>
</dbReference>
<keyword evidence="3" id="KW-1003">Cell membrane</keyword>
<evidence type="ECO:0000256" key="3">
    <source>
        <dbReference type="ARBA" id="ARBA00022475"/>
    </source>
</evidence>
<dbReference type="PANTHER" id="PTHR20766:SF3">
    <property type="entry name" value="LARGE NEUTRAL AMINO ACIDS TRANSPORTER SMALL SUBUNIT 4-LIKE ISOFORM X1"/>
    <property type="match status" value="1"/>
</dbReference>
<dbReference type="OrthoDB" id="330047at2759"/>
<comment type="subcellular location">
    <subcellularLocation>
        <location evidence="1">Cell membrane</location>
        <topology evidence="1">Multi-pass membrane protein</topology>
    </subcellularLocation>
</comment>
<dbReference type="GO" id="GO:0005886">
    <property type="term" value="C:plasma membrane"/>
    <property type="evidence" value="ECO:0007669"/>
    <property type="project" value="UniProtKB-SubCell"/>
</dbReference>
<protein>
    <submittedName>
        <fullName evidence="13">Uncharacterized protein</fullName>
    </submittedName>
</protein>
<evidence type="ECO:0000256" key="12">
    <source>
        <dbReference type="SAM" id="Phobius"/>
    </source>
</evidence>
<keyword evidence="6 12" id="KW-0472">Membrane</keyword>
<feature type="transmembrane region" description="Helical" evidence="12">
    <location>
        <begin position="20"/>
        <end position="42"/>
    </location>
</feature>
<evidence type="ECO:0000256" key="2">
    <source>
        <dbReference type="ARBA" id="ARBA00006595"/>
    </source>
</evidence>
<feature type="transmembrane region" description="Helical" evidence="12">
    <location>
        <begin position="554"/>
        <end position="576"/>
    </location>
</feature>
<dbReference type="Pfam" id="PF07690">
    <property type="entry name" value="MFS_1"/>
    <property type="match status" value="1"/>
</dbReference>
<dbReference type="AlphaFoldDB" id="A0A8S4QBT2"/>
<organism evidence="13 14">
    <name type="scientific">Owenia fusiformis</name>
    <name type="common">Polychaete worm</name>
    <dbReference type="NCBI Taxonomy" id="6347"/>
    <lineage>
        <taxon>Eukaryota</taxon>
        <taxon>Metazoa</taxon>
        <taxon>Spiralia</taxon>
        <taxon>Lophotrochozoa</taxon>
        <taxon>Annelida</taxon>
        <taxon>Polychaeta</taxon>
        <taxon>Sedentaria</taxon>
        <taxon>Canalipalpata</taxon>
        <taxon>Sabellida</taxon>
        <taxon>Oweniida</taxon>
        <taxon>Oweniidae</taxon>
        <taxon>Owenia</taxon>
    </lineage>
</organism>
<evidence type="ECO:0000256" key="7">
    <source>
        <dbReference type="ARBA" id="ARBA00023180"/>
    </source>
</evidence>
<accession>A0A8S4QBT2</accession>
<evidence type="ECO:0000313" key="14">
    <source>
        <dbReference type="Proteomes" id="UP000749559"/>
    </source>
</evidence>
<feature type="transmembrane region" description="Helical" evidence="12">
    <location>
        <begin position="179"/>
        <end position="200"/>
    </location>
</feature>
<keyword evidence="5 12" id="KW-1133">Transmembrane helix</keyword>
<evidence type="ECO:0000256" key="8">
    <source>
        <dbReference type="ARBA" id="ARBA00036466"/>
    </source>
</evidence>
<comment type="catalytic activity">
    <reaction evidence="11">
        <text>L-leucine(in) = L-leucine(out)</text>
        <dbReference type="Rhea" id="RHEA:73011"/>
        <dbReference type="ChEBI" id="CHEBI:57427"/>
    </reaction>
</comment>
<dbReference type="PANTHER" id="PTHR20766">
    <property type="entry name" value="LARGE NEUTRAL AMINO ACIDS TRANSPORTER SMALL SUBUNIT 4-LIKE ISOFORM X1"/>
    <property type="match status" value="1"/>
</dbReference>
<dbReference type="InterPro" id="IPR011701">
    <property type="entry name" value="MFS"/>
</dbReference>
<gene>
    <name evidence="13" type="ORF">OFUS_LOCUS26742</name>
</gene>
<comment type="caution">
    <text evidence="13">The sequence shown here is derived from an EMBL/GenBank/DDBJ whole genome shotgun (WGS) entry which is preliminary data.</text>
</comment>
<evidence type="ECO:0000256" key="4">
    <source>
        <dbReference type="ARBA" id="ARBA00022692"/>
    </source>
</evidence>
<keyword evidence="4 12" id="KW-0812">Transmembrane</keyword>
<dbReference type="GO" id="GO:0015175">
    <property type="term" value="F:neutral L-amino acid transmembrane transporter activity"/>
    <property type="evidence" value="ECO:0007669"/>
    <property type="project" value="TreeGrafter"/>
</dbReference>
<evidence type="ECO:0000256" key="10">
    <source>
        <dbReference type="ARBA" id="ARBA00036777"/>
    </source>
</evidence>
<evidence type="ECO:0000256" key="5">
    <source>
        <dbReference type="ARBA" id="ARBA00022989"/>
    </source>
</evidence>
<dbReference type="InterPro" id="IPR036259">
    <property type="entry name" value="MFS_trans_sf"/>
</dbReference>
<evidence type="ECO:0000256" key="9">
    <source>
        <dbReference type="ARBA" id="ARBA00036530"/>
    </source>
</evidence>
<feature type="transmembrane region" description="Helical" evidence="12">
    <location>
        <begin position="154"/>
        <end position="173"/>
    </location>
</feature>
<comment type="similarity">
    <text evidence="2">Belongs to the SLC43A transporter (TC 2.A.1.44) family.</text>
</comment>
<sequence length="606" mass="66873">MGIKELFQPTLYTAVKRRWWLLVTNVIELLLFSALMFGWSALMLTLKEEGFYSELCTDSAENSTSLNSTLGNITIVPEIEIVDPTSGNFSYLINQSDSSSRRLLSAPPPGVSSSGIGCSAQDQMLNLVFTVGNSLMSVATFPIGLLQDRFGYRIMRLIGSVLFSASCVVMSFANQSFSWILFPALAINGIGGIMVTFTSLQIPNLFGHMRATMLGLLIGAYSSAAVVFPGIKILYDMGVPISVMWLTLATGGGWMFFNTIFNVPRQIIPAPELLPSLSELRRLHNNRGKLYEEVSQKEMARIGHRLSKGDEAMEENGNHGNGTTLRTGEGTGYFMSTSTSNLNINKAGLDETKENKEDKPEPFKEVIKHPIFIWGLVLLSIAQLRILLYIGAMEIELLKASGGDPEAVNSYSKIFGLIQIMCFAFCPAIGIVIDWGTKKYINDTTVTKEEREINLKLQKLRNIRNAFLLTNILLVLFGVTVLIPNLQIQIVTFILHTAVRGFGFSAVCALYALVFHFANYGKVIGAQTLVAALVDLLQSPMFILIEGVSGRNPLYVNIGLLIVSFLTFGLPVYVHMLQKRYTDSMREEADLDKQNGNTKYAITSGH</sequence>
<feature type="transmembrane region" description="Helical" evidence="12">
    <location>
        <begin position="411"/>
        <end position="433"/>
    </location>
</feature>
<proteinExistence type="inferred from homology"/>
<name>A0A8S4QBT2_OWEFU</name>
<feature type="transmembrane region" description="Helical" evidence="12">
    <location>
        <begin position="466"/>
        <end position="484"/>
    </location>
</feature>
<dbReference type="EMBL" id="CAIIXF020000266">
    <property type="protein sequence ID" value="CAH1803121.1"/>
    <property type="molecule type" value="Genomic_DNA"/>
</dbReference>
<feature type="transmembrane region" description="Helical" evidence="12">
    <location>
        <begin position="371"/>
        <end position="391"/>
    </location>
</feature>
<dbReference type="SUPFAM" id="SSF103473">
    <property type="entry name" value="MFS general substrate transporter"/>
    <property type="match status" value="1"/>
</dbReference>
<evidence type="ECO:0000256" key="11">
    <source>
        <dbReference type="ARBA" id="ARBA00036887"/>
    </source>
</evidence>
<dbReference type="GO" id="GO:0015179">
    <property type="term" value="F:L-amino acid transmembrane transporter activity"/>
    <property type="evidence" value="ECO:0007669"/>
    <property type="project" value="TreeGrafter"/>
</dbReference>
<comment type="catalytic activity">
    <reaction evidence="10">
        <text>L-isoleucine(in) = L-isoleucine(out)</text>
        <dbReference type="Rhea" id="RHEA:70943"/>
        <dbReference type="ChEBI" id="CHEBI:58045"/>
    </reaction>
</comment>
<evidence type="ECO:0000313" key="13">
    <source>
        <dbReference type="EMBL" id="CAH1803121.1"/>
    </source>
</evidence>
<evidence type="ECO:0000256" key="6">
    <source>
        <dbReference type="ARBA" id="ARBA00023136"/>
    </source>
</evidence>
<comment type="catalytic activity">
    <reaction evidence="9">
        <text>L-methionine(in) = L-methionine(out)</text>
        <dbReference type="Rhea" id="RHEA:70939"/>
        <dbReference type="ChEBI" id="CHEBI:57844"/>
    </reaction>
</comment>
<feature type="transmembrane region" description="Helical" evidence="12">
    <location>
        <begin position="127"/>
        <end position="147"/>
    </location>
</feature>
<feature type="transmembrane region" description="Helical" evidence="12">
    <location>
        <begin position="237"/>
        <end position="257"/>
    </location>
</feature>
<feature type="transmembrane region" description="Helical" evidence="12">
    <location>
        <begin position="490"/>
        <end position="517"/>
    </location>
</feature>
<dbReference type="Gene3D" id="1.20.1250.20">
    <property type="entry name" value="MFS general substrate transporter like domains"/>
    <property type="match status" value="1"/>
</dbReference>
<keyword evidence="7" id="KW-0325">Glycoprotein</keyword>
<evidence type="ECO:0000256" key="1">
    <source>
        <dbReference type="ARBA" id="ARBA00004651"/>
    </source>
</evidence>
<keyword evidence="14" id="KW-1185">Reference proteome</keyword>
<feature type="transmembrane region" description="Helical" evidence="12">
    <location>
        <begin position="529"/>
        <end position="548"/>
    </location>
</feature>
<feature type="transmembrane region" description="Helical" evidence="12">
    <location>
        <begin position="212"/>
        <end position="231"/>
    </location>
</feature>
<reference evidence="13" key="1">
    <citation type="submission" date="2022-03" db="EMBL/GenBank/DDBJ databases">
        <authorList>
            <person name="Martin C."/>
        </authorList>
    </citation>
    <scope>NUCLEOTIDE SEQUENCE</scope>
</reference>
<comment type="catalytic activity">
    <reaction evidence="8">
        <text>L-phenylalanine(in) = L-phenylalanine(out)</text>
        <dbReference type="Rhea" id="RHEA:27950"/>
        <dbReference type="ChEBI" id="CHEBI:58095"/>
    </reaction>
</comment>